<feature type="domain" description="Rad26-like helical repeats" evidence="3">
    <location>
        <begin position="445"/>
        <end position="666"/>
    </location>
</feature>
<dbReference type="Pfam" id="PF12331">
    <property type="entry name" value="Rad26-like_helical_rpts"/>
    <property type="match status" value="1"/>
</dbReference>
<proteinExistence type="predicted"/>
<feature type="region of interest" description="Disordered" evidence="2">
    <location>
        <begin position="34"/>
        <end position="55"/>
    </location>
</feature>
<sequence length="743" mass="82761">MADEDDEEFGFEDDLDDLPASTLAELERNALLSTQRVRSASTRHNASQLPQRAPVPVVQRAPQTFDHPGPARTHSYGREDIIDLTAQPLAVQGQYVPPNRGPVLQNRREQQNYNVPGNHGEQPDGSAVVVKSELDDHEARIQQLEAALQDAQKKADEATRTAQSKAGEAAILRKRLETIPQVHEREMAVQKQRHLSEVEKLKAALETAKADAERVATDNQFLEHDFARDKGKVRQKSFPAEKGGGSPAVTPRKSRVQPFRDGFDDDMIMLSPSRAKEKSRMLTPKGKRKRGKDESPQKALPLRLSQPDQSAPPQVETPVGDIVGKELLHELSEKRDTLSFLQRLLNHSLPNGRVFEVLAKLTVPWSDYPLSTSVYDGFLRDVYSDDQVDRSMQTRFCKVLIEQWKKCLNFPCHEPIKVIIGILQYVIDSEPFAFARSLIEDVVPLAIATADIVAIPVARASLEDKTPIPPADDLSKNIDVLQCLDVLHGVAQSASRSPEAEILFWIHMKFDFILLMLMKAQPISQIMAMLKLLHLSILGTSFGAVIGPDDDGPDRQSRRETDTIDRLTQLLFERPAPPPLDPKDPSPVVTMESALLSMRLAVVHLLAALCVPEDGGRALASHRYALGRLFRFLHEVVGALYSFAPGFHDVRIASVNTAMRVVHHVIVRYLSVDEVRARLATVQGGMHMHVMTLTRVAFAERVAAEEGLQEGVMDAAHHLLDEYLSPDEGEQLLKMFPSAVMEE</sequence>
<accession>A0A6G1I0Y1</accession>
<keyword evidence="1" id="KW-0175">Coiled coil</keyword>
<gene>
    <name evidence="5" type="ORF">EJ06DRAFT_357215</name>
</gene>
<dbReference type="EMBL" id="ML996692">
    <property type="protein sequence ID" value="KAF2401729.1"/>
    <property type="molecule type" value="Genomic_DNA"/>
</dbReference>
<dbReference type="InterPro" id="IPR048379">
    <property type="entry name" value="Rad26-like_C"/>
</dbReference>
<reference evidence="5" key="1">
    <citation type="journal article" date="2020" name="Stud. Mycol.">
        <title>101 Dothideomycetes genomes: a test case for predicting lifestyles and emergence of pathogens.</title>
        <authorList>
            <person name="Haridas S."/>
            <person name="Albert R."/>
            <person name="Binder M."/>
            <person name="Bloem J."/>
            <person name="Labutti K."/>
            <person name="Salamov A."/>
            <person name="Andreopoulos B."/>
            <person name="Baker S."/>
            <person name="Barry K."/>
            <person name="Bills G."/>
            <person name="Bluhm B."/>
            <person name="Cannon C."/>
            <person name="Castanera R."/>
            <person name="Culley D."/>
            <person name="Daum C."/>
            <person name="Ezra D."/>
            <person name="Gonzalez J."/>
            <person name="Henrissat B."/>
            <person name="Kuo A."/>
            <person name="Liang C."/>
            <person name="Lipzen A."/>
            <person name="Lutzoni F."/>
            <person name="Magnuson J."/>
            <person name="Mondo S."/>
            <person name="Nolan M."/>
            <person name="Ohm R."/>
            <person name="Pangilinan J."/>
            <person name="Park H.-J."/>
            <person name="Ramirez L."/>
            <person name="Alfaro M."/>
            <person name="Sun H."/>
            <person name="Tritt A."/>
            <person name="Yoshinaga Y."/>
            <person name="Zwiers L.-H."/>
            <person name="Turgeon B."/>
            <person name="Goodwin S."/>
            <person name="Spatafora J."/>
            <person name="Crous P."/>
            <person name="Grigoriev I."/>
        </authorList>
    </citation>
    <scope>NUCLEOTIDE SEQUENCE</scope>
    <source>
        <strain evidence="5">CBS 262.69</strain>
    </source>
</reference>
<evidence type="ECO:0000259" key="4">
    <source>
        <dbReference type="Pfam" id="PF21046"/>
    </source>
</evidence>
<feature type="coiled-coil region" evidence="1">
    <location>
        <begin position="127"/>
        <end position="225"/>
    </location>
</feature>
<evidence type="ECO:0000256" key="1">
    <source>
        <dbReference type="SAM" id="Coils"/>
    </source>
</evidence>
<protein>
    <recommendedName>
        <fullName evidence="7">DNA repair protein Rad26</fullName>
    </recommendedName>
</protein>
<evidence type="ECO:0008006" key="7">
    <source>
        <dbReference type="Google" id="ProtNLM"/>
    </source>
</evidence>
<dbReference type="Proteomes" id="UP000799640">
    <property type="component" value="Unassembled WGS sequence"/>
</dbReference>
<dbReference type="AlphaFoldDB" id="A0A6G1I0Y1"/>
<dbReference type="OrthoDB" id="5245063at2759"/>
<keyword evidence="6" id="KW-1185">Reference proteome</keyword>
<feature type="compositionally biased region" description="Polar residues" evidence="2">
    <location>
        <begin position="34"/>
        <end position="50"/>
    </location>
</feature>
<organism evidence="5 6">
    <name type="scientific">Trichodelitschia bisporula</name>
    <dbReference type="NCBI Taxonomy" id="703511"/>
    <lineage>
        <taxon>Eukaryota</taxon>
        <taxon>Fungi</taxon>
        <taxon>Dikarya</taxon>
        <taxon>Ascomycota</taxon>
        <taxon>Pezizomycotina</taxon>
        <taxon>Dothideomycetes</taxon>
        <taxon>Dothideomycetes incertae sedis</taxon>
        <taxon>Phaeotrichales</taxon>
        <taxon>Phaeotrichaceae</taxon>
        <taxon>Trichodelitschia</taxon>
    </lineage>
</organism>
<dbReference type="Pfam" id="PF21046">
    <property type="entry name" value="Rad26-like_C"/>
    <property type="match status" value="1"/>
</dbReference>
<evidence type="ECO:0000259" key="3">
    <source>
        <dbReference type="Pfam" id="PF12331"/>
    </source>
</evidence>
<evidence type="ECO:0000256" key="2">
    <source>
        <dbReference type="SAM" id="MobiDB-lite"/>
    </source>
</evidence>
<feature type="region of interest" description="Disordered" evidence="2">
    <location>
        <begin position="226"/>
        <end position="318"/>
    </location>
</feature>
<evidence type="ECO:0000313" key="6">
    <source>
        <dbReference type="Proteomes" id="UP000799640"/>
    </source>
</evidence>
<evidence type="ECO:0000313" key="5">
    <source>
        <dbReference type="EMBL" id="KAF2401729.1"/>
    </source>
</evidence>
<feature type="domain" description="Rad26-like C-terminal" evidence="4">
    <location>
        <begin position="675"/>
        <end position="736"/>
    </location>
</feature>
<dbReference type="InterPro" id="IPR022093">
    <property type="entry name" value="Rad26-like_helical"/>
</dbReference>
<name>A0A6G1I0Y1_9PEZI</name>